<keyword evidence="7" id="KW-1185">Reference proteome</keyword>
<dbReference type="InterPro" id="IPR050109">
    <property type="entry name" value="HTH-type_TetR-like_transc_reg"/>
</dbReference>
<dbReference type="Proteomes" id="UP000217209">
    <property type="component" value="Chromosome"/>
</dbReference>
<name>A0A1Q2HVD7_9CORY</name>
<dbReference type="SUPFAM" id="SSF46689">
    <property type="entry name" value="Homeodomain-like"/>
    <property type="match status" value="1"/>
</dbReference>
<dbReference type="PANTHER" id="PTHR30055:SF238">
    <property type="entry name" value="MYCOFACTOCIN BIOSYNTHESIS TRANSCRIPTIONAL REGULATOR MFTR-RELATED"/>
    <property type="match status" value="1"/>
</dbReference>
<feature type="DNA-binding region" description="H-T-H motif" evidence="4">
    <location>
        <begin position="32"/>
        <end position="51"/>
    </location>
</feature>
<keyword evidence="3" id="KW-0804">Transcription</keyword>
<evidence type="ECO:0000256" key="4">
    <source>
        <dbReference type="PROSITE-ProRule" id="PRU00335"/>
    </source>
</evidence>
<dbReference type="InterPro" id="IPR009057">
    <property type="entry name" value="Homeodomain-like_sf"/>
</dbReference>
<gene>
    <name evidence="6" type="ORF">CGLAU_04085</name>
</gene>
<evidence type="ECO:0000256" key="2">
    <source>
        <dbReference type="ARBA" id="ARBA00023125"/>
    </source>
</evidence>
<evidence type="ECO:0000256" key="3">
    <source>
        <dbReference type="ARBA" id="ARBA00023163"/>
    </source>
</evidence>
<organism evidence="6 7">
    <name type="scientific">Corynebacterium glaucum</name>
    <dbReference type="NCBI Taxonomy" id="187491"/>
    <lineage>
        <taxon>Bacteria</taxon>
        <taxon>Bacillati</taxon>
        <taxon>Actinomycetota</taxon>
        <taxon>Actinomycetes</taxon>
        <taxon>Mycobacteriales</taxon>
        <taxon>Corynebacteriaceae</taxon>
        <taxon>Corynebacterium</taxon>
    </lineage>
</organism>
<keyword evidence="1" id="KW-0805">Transcription regulation</keyword>
<dbReference type="RefSeq" id="WP_095659583.1">
    <property type="nucleotide sequence ID" value="NZ_BAAAKB010000006.1"/>
</dbReference>
<dbReference type="KEGG" id="cgv:CGLAU_04085"/>
<dbReference type="EMBL" id="CP019688">
    <property type="protein sequence ID" value="AQQ14793.1"/>
    <property type="molecule type" value="Genomic_DNA"/>
</dbReference>
<evidence type="ECO:0000313" key="7">
    <source>
        <dbReference type="Proteomes" id="UP000217209"/>
    </source>
</evidence>
<dbReference type="PROSITE" id="PS50977">
    <property type="entry name" value="HTH_TETR_2"/>
    <property type="match status" value="1"/>
</dbReference>
<keyword evidence="2 4" id="KW-0238">DNA-binding</keyword>
<dbReference type="GO" id="GO:0003700">
    <property type="term" value="F:DNA-binding transcription factor activity"/>
    <property type="evidence" value="ECO:0007669"/>
    <property type="project" value="TreeGrafter"/>
</dbReference>
<dbReference type="Pfam" id="PF00440">
    <property type="entry name" value="TetR_N"/>
    <property type="match status" value="1"/>
</dbReference>
<feature type="domain" description="HTH tetR-type" evidence="5">
    <location>
        <begin position="9"/>
        <end position="69"/>
    </location>
</feature>
<evidence type="ECO:0000313" key="6">
    <source>
        <dbReference type="EMBL" id="AQQ14793.1"/>
    </source>
</evidence>
<accession>A0A1Q2HVD7</accession>
<dbReference type="OrthoDB" id="8688418at2"/>
<dbReference type="AlphaFoldDB" id="A0A1Q2HVD7"/>
<sequence>MSLREEKKAATRCAISEAAATLLIEEGTDAVTVARVSERAGVSARTFHNYFADIDEALVEFLRKVFVTIADQLAAMPAEFSAAEAMEAILIDALNEDGFELYSASTLVLIGDRTRSESKAPPKEEAMNELAEPLVTSMRGRIPGATRFDAEVLLSAYGVAGATAVKTYLALPQPRDPDEGCALVRRAFEVLRDVR</sequence>
<dbReference type="GO" id="GO:0000976">
    <property type="term" value="F:transcription cis-regulatory region binding"/>
    <property type="evidence" value="ECO:0007669"/>
    <property type="project" value="TreeGrafter"/>
</dbReference>
<proteinExistence type="predicted"/>
<dbReference type="InterPro" id="IPR001647">
    <property type="entry name" value="HTH_TetR"/>
</dbReference>
<reference evidence="6 7" key="1">
    <citation type="submission" date="2016-12" db="EMBL/GenBank/DDBJ databases">
        <authorList>
            <person name="Song W.-J."/>
            <person name="Kurnit D.M."/>
        </authorList>
    </citation>
    <scope>NUCLEOTIDE SEQUENCE [LARGE SCALE GENOMIC DNA]</scope>
    <source>
        <strain evidence="6 7">DSM 30827</strain>
    </source>
</reference>
<evidence type="ECO:0000256" key="1">
    <source>
        <dbReference type="ARBA" id="ARBA00023015"/>
    </source>
</evidence>
<dbReference type="PANTHER" id="PTHR30055">
    <property type="entry name" value="HTH-TYPE TRANSCRIPTIONAL REGULATOR RUTR"/>
    <property type="match status" value="1"/>
</dbReference>
<evidence type="ECO:0000259" key="5">
    <source>
        <dbReference type="PROSITE" id="PS50977"/>
    </source>
</evidence>
<protein>
    <submittedName>
        <fullName evidence="6">Transcriptional regulator BetI</fullName>
    </submittedName>
</protein>
<dbReference type="Gene3D" id="1.10.357.10">
    <property type="entry name" value="Tetracycline Repressor, domain 2"/>
    <property type="match status" value="1"/>
</dbReference>